<name>A0A381P959_9ZZZZ</name>
<dbReference type="PROSITE" id="PS50263">
    <property type="entry name" value="CN_HYDROLASE"/>
    <property type="match status" value="1"/>
</dbReference>
<proteinExistence type="inferred from homology"/>
<reference evidence="10" key="1">
    <citation type="submission" date="2018-05" db="EMBL/GenBank/DDBJ databases">
        <authorList>
            <person name="Lanie J.A."/>
            <person name="Ng W.-L."/>
            <person name="Kazmierczak K.M."/>
            <person name="Andrzejewski T.M."/>
            <person name="Davidsen T.M."/>
            <person name="Wayne K.J."/>
            <person name="Tettelin H."/>
            <person name="Glass J.I."/>
            <person name="Rusch D."/>
            <person name="Podicherti R."/>
            <person name="Tsui H.-C.T."/>
            <person name="Winkler M.E."/>
        </authorList>
    </citation>
    <scope>NUCLEOTIDE SEQUENCE</scope>
</reference>
<evidence type="ECO:0000256" key="6">
    <source>
        <dbReference type="ARBA" id="ARBA00023136"/>
    </source>
</evidence>
<gene>
    <name evidence="10" type="ORF">METZ01_LOCUS15612</name>
</gene>
<dbReference type="CDD" id="cd07571">
    <property type="entry name" value="ALP_N-acyl_transferase"/>
    <property type="match status" value="1"/>
</dbReference>
<keyword evidence="5 8" id="KW-1133">Transmembrane helix</keyword>
<dbReference type="GO" id="GO:0005886">
    <property type="term" value="C:plasma membrane"/>
    <property type="evidence" value="ECO:0007669"/>
    <property type="project" value="UniProtKB-SubCell"/>
</dbReference>
<keyword evidence="3" id="KW-0808">Transferase</keyword>
<evidence type="ECO:0000256" key="4">
    <source>
        <dbReference type="ARBA" id="ARBA00022692"/>
    </source>
</evidence>
<feature type="transmembrane region" description="Helical" evidence="8">
    <location>
        <begin position="156"/>
        <end position="174"/>
    </location>
</feature>
<dbReference type="EMBL" id="UINC01000888">
    <property type="protein sequence ID" value="SUZ62758.1"/>
    <property type="molecule type" value="Genomic_DNA"/>
</dbReference>
<dbReference type="InterPro" id="IPR036526">
    <property type="entry name" value="C-N_Hydrolase_sf"/>
</dbReference>
<evidence type="ECO:0000256" key="8">
    <source>
        <dbReference type="SAM" id="Phobius"/>
    </source>
</evidence>
<feature type="transmembrane region" description="Helical" evidence="8">
    <location>
        <begin position="12"/>
        <end position="28"/>
    </location>
</feature>
<dbReference type="Gene3D" id="3.60.110.10">
    <property type="entry name" value="Carbon-nitrogen hydrolase"/>
    <property type="match status" value="1"/>
</dbReference>
<dbReference type="SUPFAM" id="SSF56317">
    <property type="entry name" value="Carbon-nitrogen hydrolase"/>
    <property type="match status" value="1"/>
</dbReference>
<dbReference type="Pfam" id="PF00795">
    <property type="entry name" value="CN_hydrolase"/>
    <property type="match status" value="1"/>
</dbReference>
<keyword evidence="6 8" id="KW-0472">Membrane</keyword>
<dbReference type="HAMAP" id="MF_01148">
    <property type="entry name" value="Lnt"/>
    <property type="match status" value="1"/>
</dbReference>
<dbReference type="InterPro" id="IPR045378">
    <property type="entry name" value="LNT_N"/>
</dbReference>
<evidence type="ECO:0000259" key="9">
    <source>
        <dbReference type="PROSITE" id="PS50263"/>
    </source>
</evidence>
<evidence type="ECO:0000256" key="7">
    <source>
        <dbReference type="ARBA" id="ARBA00023315"/>
    </source>
</evidence>
<dbReference type="GO" id="GO:0016410">
    <property type="term" value="F:N-acyltransferase activity"/>
    <property type="evidence" value="ECO:0007669"/>
    <property type="project" value="InterPro"/>
</dbReference>
<comment type="subcellular location">
    <subcellularLocation>
        <location evidence="1">Cell membrane</location>
        <topology evidence="1">Multi-pass membrane protein</topology>
    </subcellularLocation>
</comment>
<dbReference type="InterPro" id="IPR004563">
    <property type="entry name" value="Apolipo_AcylTrfase"/>
</dbReference>
<feature type="domain" description="CN hydrolase" evidence="9">
    <location>
        <begin position="214"/>
        <end position="485"/>
    </location>
</feature>
<evidence type="ECO:0000256" key="2">
    <source>
        <dbReference type="ARBA" id="ARBA00022475"/>
    </source>
</evidence>
<accession>A0A381P959</accession>
<keyword evidence="4 8" id="KW-0812">Transmembrane</keyword>
<dbReference type="PANTHER" id="PTHR38686:SF1">
    <property type="entry name" value="APOLIPOPROTEIN N-ACYLTRANSFERASE"/>
    <property type="match status" value="1"/>
</dbReference>
<dbReference type="GO" id="GO:0042158">
    <property type="term" value="P:lipoprotein biosynthetic process"/>
    <property type="evidence" value="ECO:0007669"/>
    <property type="project" value="InterPro"/>
</dbReference>
<evidence type="ECO:0000256" key="1">
    <source>
        <dbReference type="ARBA" id="ARBA00004651"/>
    </source>
</evidence>
<evidence type="ECO:0000313" key="10">
    <source>
        <dbReference type="EMBL" id="SUZ62758.1"/>
    </source>
</evidence>
<dbReference type="PANTHER" id="PTHR38686">
    <property type="entry name" value="APOLIPOPROTEIN N-ACYLTRANSFERASE"/>
    <property type="match status" value="1"/>
</dbReference>
<dbReference type="NCBIfam" id="TIGR00546">
    <property type="entry name" value="lnt"/>
    <property type="match status" value="1"/>
</dbReference>
<evidence type="ECO:0000256" key="5">
    <source>
        <dbReference type="ARBA" id="ARBA00022989"/>
    </source>
</evidence>
<evidence type="ECO:0000256" key="3">
    <source>
        <dbReference type="ARBA" id="ARBA00022679"/>
    </source>
</evidence>
<dbReference type="AlphaFoldDB" id="A0A381P959"/>
<dbReference type="InterPro" id="IPR003010">
    <property type="entry name" value="C-N_Hydrolase"/>
</dbReference>
<feature type="transmembrane region" description="Helical" evidence="8">
    <location>
        <begin position="48"/>
        <end position="68"/>
    </location>
</feature>
<protein>
    <recommendedName>
        <fullName evidence="9">CN hydrolase domain-containing protein</fullName>
    </recommendedName>
</protein>
<feature type="transmembrane region" description="Helical" evidence="8">
    <location>
        <begin position="75"/>
        <end position="95"/>
    </location>
</feature>
<organism evidence="10">
    <name type="scientific">marine metagenome</name>
    <dbReference type="NCBI Taxonomy" id="408172"/>
    <lineage>
        <taxon>unclassified sequences</taxon>
        <taxon>metagenomes</taxon>
        <taxon>ecological metagenomes</taxon>
    </lineage>
</organism>
<keyword evidence="2" id="KW-1003">Cell membrane</keyword>
<dbReference type="Pfam" id="PF20154">
    <property type="entry name" value="LNT_N"/>
    <property type="match status" value="1"/>
</dbReference>
<keyword evidence="7" id="KW-0012">Acyltransferase</keyword>
<feature type="transmembrane region" description="Helical" evidence="8">
    <location>
        <begin position="493"/>
        <end position="512"/>
    </location>
</feature>
<sequence length="516" mass="55946">MAGVSAFPPFHFLIPSFVALVPLAVWVADQNDLGEDSVPLRVFRGGVWFGVLYFGLLLYWMPLALAAFTWWAVPAYLTTIMVLALGAGCFTWALHRLTHFGRVPLWLALPLTWTALEWARAHVPGGLAFPWLGLGTSLTGYPELVGSAELVGARGITLWIALLNGLIAEAVWAARAGAGSRILARWATAFVLVLAVPAGWGSWRARTLPVRAVGQVAVVQPNIAAQFRLDGVTSNDSTEVALIRLSPERDGLPSGFAEPDEPSPDLVVWPEVTFFGPIESDDSLQERVLALAERWSAPVVFGGIGETVTEDGDTIPMNSAFLTGRDGHFTDFKYNKHRIVPLVEGAPFSSGAWLEGGSRVDSYGRGRGRPLGTMGAGIRFGILICNESIFASHARAFRLLGADVFLNLTNDGWFGGEAWYTRTSALWQHPAHLVMRAIEQRVGVARAANTGFSLFVDPIGRVYGQTELLQEVVRSETIYTSDVLTVYTRTGDVAGWTALLVTLGLLLIPAPWSRPA</sequence>
<feature type="transmembrane region" description="Helical" evidence="8">
    <location>
        <begin position="186"/>
        <end position="203"/>
    </location>
</feature>